<sequence>MQPGGEGCRPGLWFVEEWSTVGQAGLLPSSLMTFGVFGDLRPCGPPPVSCLLSGRALPGGRLEGTPPALSRRRLQTKALTWQLSEKKEDGKVPQ</sequence>
<comment type="caution">
    <text evidence="1">The sequence shown here is derived from an EMBL/GenBank/DDBJ whole genome shotgun (WGS) entry which is preliminary data.</text>
</comment>
<accession>A0AAV7WDG7</accession>
<organism evidence="1 2">
    <name type="scientific">Pleurodeles waltl</name>
    <name type="common">Iberian ribbed newt</name>
    <dbReference type="NCBI Taxonomy" id="8319"/>
    <lineage>
        <taxon>Eukaryota</taxon>
        <taxon>Metazoa</taxon>
        <taxon>Chordata</taxon>
        <taxon>Craniata</taxon>
        <taxon>Vertebrata</taxon>
        <taxon>Euteleostomi</taxon>
        <taxon>Amphibia</taxon>
        <taxon>Batrachia</taxon>
        <taxon>Caudata</taxon>
        <taxon>Salamandroidea</taxon>
        <taxon>Salamandridae</taxon>
        <taxon>Pleurodelinae</taxon>
        <taxon>Pleurodeles</taxon>
    </lineage>
</organism>
<evidence type="ECO:0000313" key="1">
    <source>
        <dbReference type="EMBL" id="KAJ1211393.1"/>
    </source>
</evidence>
<protein>
    <submittedName>
        <fullName evidence="1">Uncharacterized protein</fullName>
    </submittedName>
</protein>
<dbReference type="AlphaFoldDB" id="A0AAV7WDG7"/>
<gene>
    <name evidence="1" type="ORF">NDU88_006753</name>
</gene>
<keyword evidence="2" id="KW-1185">Reference proteome</keyword>
<reference evidence="1" key="1">
    <citation type="journal article" date="2022" name="bioRxiv">
        <title>Sequencing and chromosome-scale assembly of the giantPleurodeles waltlgenome.</title>
        <authorList>
            <person name="Brown T."/>
            <person name="Elewa A."/>
            <person name="Iarovenko S."/>
            <person name="Subramanian E."/>
            <person name="Araus A.J."/>
            <person name="Petzold A."/>
            <person name="Susuki M."/>
            <person name="Suzuki K.-i.T."/>
            <person name="Hayashi T."/>
            <person name="Toyoda A."/>
            <person name="Oliveira C."/>
            <person name="Osipova E."/>
            <person name="Leigh N.D."/>
            <person name="Simon A."/>
            <person name="Yun M.H."/>
        </authorList>
    </citation>
    <scope>NUCLEOTIDE SEQUENCE</scope>
    <source>
        <strain evidence="1">20211129_DDA</strain>
        <tissue evidence="1">Liver</tissue>
    </source>
</reference>
<dbReference type="EMBL" id="JANPWB010000002">
    <property type="protein sequence ID" value="KAJ1211393.1"/>
    <property type="molecule type" value="Genomic_DNA"/>
</dbReference>
<evidence type="ECO:0000313" key="2">
    <source>
        <dbReference type="Proteomes" id="UP001066276"/>
    </source>
</evidence>
<name>A0AAV7WDG7_PLEWA</name>
<proteinExistence type="predicted"/>
<dbReference type="Proteomes" id="UP001066276">
    <property type="component" value="Chromosome 1_2"/>
</dbReference>